<keyword evidence="3" id="KW-0732">Signal</keyword>
<dbReference type="InterPro" id="IPR001073">
    <property type="entry name" value="C1q_dom"/>
</dbReference>
<keyword evidence="4" id="KW-1133">Transmembrane helix</keyword>
<dbReference type="Gene3D" id="2.60.120.40">
    <property type="match status" value="1"/>
</dbReference>
<dbReference type="AlphaFoldDB" id="A0A8W8JX44"/>
<evidence type="ECO:0000256" key="1">
    <source>
        <dbReference type="ARBA" id="ARBA00004613"/>
    </source>
</evidence>
<dbReference type="PANTHER" id="PTHR22923">
    <property type="entry name" value="CEREBELLIN-RELATED"/>
    <property type="match status" value="1"/>
</dbReference>
<dbReference type="Proteomes" id="UP000005408">
    <property type="component" value="Unassembled WGS sequence"/>
</dbReference>
<dbReference type="EnsemblMetazoa" id="G21210.1">
    <property type="protein sequence ID" value="G21210.1:cds"/>
    <property type="gene ID" value="G21210"/>
</dbReference>
<dbReference type="PRINTS" id="PR00007">
    <property type="entry name" value="COMPLEMNTC1Q"/>
</dbReference>
<dbReference type="GO" id="GO:0005576">
    <property type="term" value="C:extracellular region"/>
    <property type="evidence" value="ECO:0007669"/>
    <property type="project" value="UniProtKB-SubCell"/>
</dbReference>
<reference evidence="6" key="1">
    <citation type="submission" date="2022-08" db="UniProtKB">
        <authorList>
            <consortium name="EnsemblMetazoa"/>
        </authorList>
    </citation>
    <scope>IDENTIFICATION</scope>
    <source>
        <strain evidence="6">05x7-T-G4-1.051#20</strain>
    </source>
</reference>
<keyword evidence="4" id="KW-0472">Membrane</keyword>
<name>A0A8W8JX44_MAGGI</name>
<dbReference type="Pfam" id="PF00386">
    <property type="entry name" value="C1q"/>
    <property type="match status" value="1"/>
</dbReference>
<dbReference type="PANTHER" id="PTHR22923:SF116">
    <property type="entry name" value="C1Q DOMAIN-CONTAINING PROTEIN"/>
    <property type="match status" value="1"/>
</dbReference>
<proteinExistence type="predicted"/>
<evidence type="ECO:0000313" key="6">
    <source>
        <dbReference type="EnsemblMetazoa" id="G21210.1:cds"/>
    </source>
</evidence>
<keyword evidence="2" id="KW-0964">Secreted</keyword>
<dbReference type="SMART" id="SM00110">
    <property type="entry name" value="C1Q"/>
    <property type="match status" value="1"/>
</dbReference>
<comment type="subcellular location">
    <subcellularLocation>
        <location evidence="1">Secreted</location>
    </subcellularLocation>
</comment>
<organism evidence="6 7">
    <name type="scientific">Magallana gigas</name>
    <name type="common">Pacific oyster</name>
    <name type="synonym">Crassostrea gigas</name>
    <dbReference type="NCBI Taxonomy" id="29159"/>
    <lineage>
        <taxon>Eukaryota</taxon>
        <taxon>Metazoa</taxon>
        <taxon>Spiralia</taxon>
        <taxon>Lophotrochozoa</taxon>
        <taxon>Mollusca</taxon>
        <taxon>Bivalvia</taxon>
        <taxon>Autobranchia</taxon>
        <taxon>Pteriomorphia</taxon>
        <taxon>Ostreida</taxon>
        <taxon>Ostreoidea</taxon>
        <taxon>Ostreidae</taxon>
        <taxon>Magallana</taxon>
    </lineage>
</organism>
<dbReference type="InterPro" id="IPR008983">
    <property type="entry name" value="Tumour_necrosis_fac-like_dom"/>
</dbReference>
<feature type="domain" description="C1q" evidence="5">
    <location>
        <begin position="81"/>
        <end position="211"/>
    </location>
</feature>
<accession>A0A8W8JX44</accession>
<evidence type="ECO:0000256" key="4">
    <source>
        <dbReference type="SAM" id="Phobius"/>
    </source>
</evidence>
<feature type="transmembrane region" description="Helical" evidence="4">
    <location>
        <begin position="20"/>
        <end position="41"/>
    </location>
</feature>
<evidence type="ECO:0000256" key="2">
    <source>
        <dbReference type="ARBA" id="ARBA00022525"/>
    </source>
</evidence>
<keyword evidence="7" id="KW-1185">Reference proteome</keyword>
<dbReference type="InterPro" id="IPR050822">
    <property type="entry name" value="Cerebellin_Synaptic_Org"/>
</dbReference>
<evidence type="ECO:0000313" key="7">
    <source>
        <dbReference type="Proteomes" id="UP000005408"/>
    </source>
</evidence>
<dbReference type="SUPFAM" id="SSF49842">
    <property type="entry name" value="TNF-like"/>
    <property type="match status" value="1"/>
</dbReference>
<sequence>MKVVLHTVQISHLFDKKTPLLLSFRMYITFVAFLLTMHWGLGEKLSPKPGLKLFREDYKSVAETCLAVGFVRNNCRNETKTSNRIVAFDVRLKSQKRNLATKTKVIFETVDLNEGLGYDASSGIFKAPSGGWYVFDWTIMAYEDQYAHTSLFVNDQEKSWNHCYGGTPKAWLHCTKMTIVRLKQGDKAWIGVFSGTANIFETYTSFSGYKM</sequence>
<evidence type="ECO:0000256" key="3">
    <source>
        <dbReference type="ARBA" id="ARBA00022729"/>
    </source>
</evidence>
<evidence type="ECO:0000259" key="5">
    <source>
        <dbReference type="PROSITE" id="PS50871"/>
    </source>
</evidence>
<protein>
    <recommendedName>
        <fullName evidence="5">C1q domain-containing protein</fullName>
    </recommendedName>
</protein>
<keyword evidence="4" id="KW-0812">Transmembrane</keyword>
<dbReference type="PROSITE" id="PS50871">
    <property type="entry name" value="C1Q"/>
    <property type="match status" value="1"/>
</dbReference>